<proteinExistence type="predicted"/>
<organism evidence="1 2">
    <name type="scientific">Arachis hypogaea</name>
    <name type="common">Peanut</name>
    <dbReference type="NCBI Taxonomy" id="3818"/>
    <lineage>
        <taxon>Eukaryota</taxon>
        <taxon>Viridiplantae</taxon>
        <taxon>Streptophyta</taxon>
        <taxon>Embryophyta</taxon>
        <taxon>Tracheophyta</taxon>
        <taxon>Spermatophyta</taxon>
        <taxon>Magnoliopsida</taxon>
        <taxon>eudicotyledons</taxon>
        <taxon>Gunneridae</taxon>
        <taxon>Pentapetalae</taxon>
        <taxon>rosids</taxon>
        <taxon>fabids</taxon>
        <taxon>Fabales</taxon>
        <taxon>Fabaceae</taxon>
        <taxon>Papilionoideae</taxon>
        <taxon>50 kb inversion clade</taxon>
        <taxon>dalbergioids sensu lato</taxon>
        <taxon>Dalbergieae</taxon>
        <taxon>Pterocarpus clade</taxon>
        <taxon>Arachis</taxon>
    </lineage>
</organism>
<dbReference type="Proteomes" id="UP000289738">
    <property type="component" value="Chromosome A04"/>
</dbReference>
<dbReference type="EMBL" id="SDMP01000004">
    <property type="protein sequence ID" value="RYR60848.1"/>
    <property type="molecule type" value="Genomic_DNA"/>
</dbReference>
<gene>
    <name evidence="1" type="ORF">Ahy_A04g017914</name>
</gene>
<evidence type="ECO:0000313" key="2">
    <source>
        <dbReference type="Proteomes" id="UP000289738"/>
    </source>
</evidence>
<evidence type="ECO:0000313" key="1">
    <source>
        <dbReference type="EMBL" id="RYR60848.1"/>
    </source>
</evidence>
<comment type="caution">
    <text evidence="1">The sequence shown here is derived from an EMBL/GenBank/DDBJ whole genome shotgun (WGS) entry which is preliminary data.</text>
</comment>
<dbReference type="AlphaFoldDB" id="A0A445DCD8"/>
<reference evidence="1 2" key="1">
    <citation type="submission" date="2019-01" db="EMBL/GenBank/DDBJ databases">
        <title>Sequencing of cultivated peanut Arachis hypogaea provides insights into genome evolution and oil improvement.</title>
        <authorList>
            <person name="Chen X."/>
        </authorList>
    </citation>
    <scope>NUCLEOTIDE SEQUENCE [LARGE SCALE GENOMIC DNA]</scope>
    <source>
        <strain evidence="2">cv. Fuhuasheng</strain>
        <tissue evidence="1">Leaves</tissue>
    </source>
</reference>
<sequence>MHCPLPATCCFSSYVLKYSFKLSASMRSNIRRASSSVAGTTFLSLNPFFFAFASGRTVKVKWKDSDETNLTRSQLWSCDMSYNFDIDKRLIRIMNFGVENTRLETQEIPYVNLCNIFFSLRHMI</sequence>
<accession>A0A445DCD8</accession>
<keyword evidence="2" id="KW-1185">Reference proteome</keyword>
<protein>
    <submittedName>
        <fullName evidence="1">Uncharacterized protein</fullName>
    </submittedName>
</protein>
<name>A0A445DCD8_ARAHY</name>